<sequence length="135" mass="15970">KRNYLYMVFLQKTPHELITENTAFQSNNANSLKIMEDLIILLKNYSTILIPHIRLEKISNQELMSFYFSNYVMSGDFLNFGYTFNEASMWIKRLANRIPCIKSNELKWSMPNLIGSRLRKIKMHLVKQDLESSQN</sequence>
<gene>
    <name evidence="1" type="ORF">PV328_011984</name>
</gene>
<keyword evidence="2" id="KW-1185">Reference proteome</keyword>
<dbReference type="EMBL" id="JAQQBS010001697">
    <property type="protein sequence ID" value="KAK0157036.1"/>
    <property type="molecule type" value="Genomic_DNA"/>
</dbReference>
<name>A0AA39EXM5_9HYME</name>
<comment type="caution">
    <text evidence="1">The sequence shown here is derived from an EMBL/GenBank/DDBJ whole genome shotgun (WGS) entry which is preliminary data.</text>
</comment>
<protein>
    <submittedName>
        <fullName evidence="1">Uncharacterized protein</fullName>
    </submittedName>
</protein>
<proteinExistence type="predicted"/>
<dbReference type="Proteomes" id="UP001168990">
    <property type="component" value="Unassembled WGS sequence"/>
</dbReference>
<reference evidence="1" key="1">
    <citation type="journal article" date="2023" name="bioRxiv">
        <title>Scaffold-level genome assemblies of two parasitoid biocontrol wasps reveal the parthenogenesis mechanism and an associated novel virus.</title>
        <authorList>
            <person name="Inwood S."/>
            <person name="Skelly J."/>
            <person name="Guhlin J."/>
            <person name="Harrop T."/>
            <person name="Goldson S."/>
            <person name="Dearden P."/>
        </authorList>
    </citation>
    <scope>NUCLEOTIDE SEQUENCE</scope>
    <source>
        <strain evidence="1">Irish</strain>
        <tissue evidence="1">Whole body</tissue>
    </source>
</reference>
<dbReference type="AlphaFoldDB" id="A0AA39EXM5"/>
<feature type="non-terminal residue" evidence="1">
    <location>
        <position position="135"/>
    </location>
</feature>
<accession>A0AA39EXM5</accession>
<evidence type="ECO:0000313" key="2">
    <source>
        <dbReference type="Proteomes" id="UP001168990"/>
    </source>
</evidence>
<evidence type="ECO:0000313" key="1">
    <source>
        <dbReference type="EMBL" id="KAK0157036.1"/>
    </source>
</evidence>
<organism evidence="1 2">
    <name type="scientific">Microctonus aethiopoides</name>
    <dbReference type="NCBI Taxonomy" id="144406"/>
    <lineage>
        <taxon>Eukaryota</taxon>
        <taxon>Metazoa</taxon>
        <taxon>Ecdysozoa</taxon>
        <taxon>Arthropoda</taxon>
        <taxon>Hexapoda</taxon>
        <taxon>Insecta</taxon>
        <taxon>Pterygota</taxon>
        <taxon>Neoptera</taxon>
        <taxon>Endopterygota</taxon>
        <taxon>Hymenoptera</taxon>
        <taxon>Apocrita</taxon>
        <taxon>Ichneumonoidea</taxon>
        <taxon>Braconidae</taxon>
        <taxon>Euphorinae</taxon>
        <taxon>Microctonus</taxon>
    </lineage>
</organism>
<reference evidence="1" key="2">
    <citation type="submission" date="2023-03" db="EMBL/GenBank/DDBJ databases">
        <authorList>
            <person name="Inwood S.N."/>
            <person name="Skelly J.G."/>
            <person name="Guhlin J."/>
            <person name="Harrop T.W.R."/>
            <person name="Goldson S.G."/>
            <person name="Dearden P.K."/>
        </authorList>
    </citation>
    <scope>NUCLEOTIDE SEQUENCE</scope>
    <source>
        <strain evidence="1">Irish</strain>
        <tissue evidence="1">Whole body</tissue>
    </source>
</reference>